<comment type="caution">
    <text evidence="1">The sequence shown here is derived from an EMBL/GenBank/DDBJ whole genome shotgun (WGS) entry which is preliminary data.</text>
</comment>
<protein>
    <submittedName>
        <fullName evidence="1">Uncharacterized protein</fullName>
    </submittedName>
</protein>
<evidence type="ECO:0000313" key="1">
    <source>
        <dbReference type="EMBL" id="MDC7718655.1"/>
    </source>
</evidence>
<sequence>MQAIAIGLAKMSGTSKGSGNQYEMHRLTIIIPNKSVTSAKFNKIGLGYEPMDLAVAESAFPKFQSVSFPCRIELTMDHEPRGGKVEAVVAGFTGTPVYIDLTAPGKAG</sequence>
<keyword evidence="2" id="KW-1185">Reference proteome</keyword>
<organism evidence="1 2">
    <name type="scientific">Vogesella aquatica</name>
    <dbReference type="NCBI Taxonomy" id="2984206"/>
    <lineage>
        <taxon>Bacteria</taxon>
        <taxon>Pseudomonadati</taxon>
        <taxon>Pseudomonadota</taxon>
        <taxon>Betaproteobacteria</taxon>
        <taxon>Neisseriales</taxon>
        <taxon>Chromobacteriaceae</taxon>
        <taxon>Vogesella</taxon>
    </lineage>
</organism>
<dbReference type="InterPro" id="IPR010008">
    <property type="entry name" value="Vibrio_Phage_CTX_RstB"/>
</dbReference>
<proteinExistence type="predicted"/>
<dbReference type="Proteomes" id="UP001219956">
    <property type="component" value="Unassembled WGS sequence"/>
</dbReference>
<dbReference type="EMBL" id="JAQQLF010000023">
    <property type="protein sequence ID" value="MDC7718655.1"/>
    <property type="molecule type" value="Genomic_DNA"/>
</dbReference>
<accession>A0ABT5J2G0</accession>
<reference evidence="1 2" key="1">
    <citation type="submission" date="2023-01" db="EMBL/GenBank/DDBJ databases">
        <title>Novel species of the genus Vogesella isolated from rivers.</title>
        <authorList>
            <person name="Lu H."/>
        </authorList>
    </citation>
    <scope>NUCLEOTIDE SEQUENCE [LARGE SCALE GENOMIC DNA]</scope>
    <source>
        <strain evidence="1 2">DC21W</strain>
    </source>
</reference>
<name>A0ABT5J2G0_9NEIS</name>
<gene>
    <name evidence="1" type="ORF">PQU95_15740</name>
</gene>
<dbReference type="Pfam" id="PF07459">
    <property type="entry name" value="CTX_RstB"/>
    <property type="match status" value="1"/>
</dbReference>
<dbReference type="RefSeq" id="WP_272752893.1">
    <property type="nucleotide sequence ID" value="NZ_JAQQLF010000023.1"/>
</dbReference>
<evidence type="ECO:0000313" key="2">
    <source>
        <dbReference type="Proteomes" id="UP001219956"/>
    </source>
</evidence>